<name>A0A3S5CMB5_9PLAT</name>
<reference evidence="1" key="1">
    <citation type="submission" date="2018-11" db="EMBL/GenBank/DDBJ databases">
        <authorList>
            <consortium name="Pathogen Informatics"/>
        </authorList>
    </citation>
    <scope>NUCLEOTIDE SEQUENCE</scope>
</reference>
<evidence type="ECO:0000313" key="1">
    <source>
        <dbReference type="EMBL" id="VEL20409.1"/>
    </source>
</evidence>
<accession>A0A3S5CMB5</accession>
<organism evidence="1 2">
    <name type="scientific">Protopolystoma xenopodis</name>
    <dbReference type="NCBI Taxonomy" id="117903"/>
    <lineage>
        <taxon>Eukaryota</taxon>
        <taxon>Metazoa</taxon>
        <taxon>Spiralia</taxon>
        <taxon>Lophotrochozoa</taxon>
        <taxon>Platyhelminthes</taxon>
        <taxon>Monogenea</taxon>
        <taxon>Polyopisthocotylea</taxon>
        <taxon>Polystomatidea</taxon>
        <taxon>Polystomatidae</taxon>
        <taxon>Protopolystoma</taxon>
    </lineage>
</organism>
<dbReference type="EMBL" id="CAAALY010046355">
    <property type="protein sequence ID" value="VEL20409.1"/>
    <property type="molecule type" value="Genomic_DNA"/>
</dbReference>
<comment type="caution">
    <text evidence="1">The sequence shown here is derived from an EMBL/GenBank/DDBJ whole genome shotgun (WGS) entry which is preliminary data.</text>
</comment>
<keyword evidence="2" id="KW-1185">Reference proteome</keyword>
<proteinExistence type="predicted"/>
<evidence type="ECO:0000313" key="2">
    <source>
        <dbReference type="Proteomes" id="UP000784294"/>
    </source>
</evidence>
<dbReference type="AlphaFoldDB" id="A0A3S5CMB5"/>
<dbReference type="OrthoDB" id="6260541at2759"/>
<dbReference type="Proteomes" id="UP000784294">
    <property type="component" value="Unassembled WGS sequence"/>
</dbReference>
<sequence length="87" mass="9540">MLADVSSVESLYNVAVDLARLNSQQVRALLEAYQPFSRIAKPDPAKTPQRRHSPCFVDGFYGSDQDADGLDAAVAFTDDDYLADDSK</sequence>
<protein>
    <submittedName>
        <fullName evidence="1">Uncharacterized protein</fullName>
    </submittedName>
</protein>
<gene>
    <name evidence="1" type="ORF">PXEA_LOCUS13849</name>
</gene>